<evidence type="ECO:0000256" key="9">
    <source>
        <dbReference type="HAMAP-Rule" id="MF_00104"/>
    </source>
</evidence>
<dbReference type="GO" id="GO:0019843">
    <property type="term" value="F:rRNA binding"/>
    <property type="evidence" value="ECO:0007669"/>
    <property type="project" value="UniProtKB-KW"/>
</dbReference>
<evidence type="ECO:0000313" key="14">
    <source>
        <dbReference type="Proteomes" id="UP000759246"/>
    </source>
</evidence>
<feature type="region of interest" description="Disordered" evidence="10">
    <location>
        <begin position="213"/>
        <end position="241"/>
    </location>
</feature>
<dbReference type="PANTHER" id="PTHR11207:SF0">
    <property type="entry name" value="RIBONUCLEASE 3"/>
    <property type="match status" value="1"/>
</dbReference>
<proteinExistence type="inferred from homology"/>
<accession>A0A929RPE7</accession>
<protein>
    <recommendedName>
        <fullName evidence="9">Ribonuclease 3</fullName>
        <ecNumber evidence="9">3.1.26.3</ecNumber>
    </recommendedName>
    <alternativeName>
        <fullName evidence="9">Ribonuclease III</fullName>
        <shortName evidence="9">RNase III</shortName>
    </alternativeName>
</protein>
<feature type="binding site" evidence="9">
    <location>
        <position position="127"/>
    </location>
    <ligand>
        <name>Mg(2+)</name>
        <dbReference type="ChEBI" id="CHEBI:18420"/>
    </ligand>
</feature>
<dbReference type="Gene3D" id="1.10.1520.10">
    <property type="entry name" value="Ribonuclease III domain"/>
    <property type="match status" value="1"/>
</dbReference>
<evidence type="ECO:0000259" key="11">
    <source>
        <dbReference type="PROSITE" id="PS50137"/>
    </source>
</evidence>
<feature type="domain" description="DRBM" evidence="11">
    <location>
        <begin position="168"/>
        <end position="238"/>
    </location>
</feature>
<evidence type="ECO:0000256" key="3">
    <source>
        <dbReference type="ARBA" id="ARBA00022552"/>
    </source>
</evidence>
<dbReference type="PROSITE" id="PS50142">
    <property type="entry name" value="RNASE_3_2"/>
    <property type="match status" value="1"/>
</dbReference>
<comment type="subunit">
    <text evidence="9">Homodimer.</text>
</comment>
<dbReference type="SMART" id="SM00358">
    <property type="entry name" value="DSRM"/>
    <property type="match status" value="1"/>
</dbReference>
<evidence type="ECO:0000256" key="10">
    <source>
        <dbReference type="SAM" id="MobiDB-lite"/>
    </source>
</evidence>
<evidence type="ECO:0000256" key="8">
    <source>
        <dbReference type="ARBA" id="ARBA00022884"/>
    </source>
</evidence>
<evidence type="ECO:0000256" key="2">
    <source>
        <dbReference type="ARBA" id="ARBA00010183"/>
    </source>
</evidence>
<evidence type="ECO:0000259" key="12">
    <source>
        <dbReference type="PROSITE" id="PS50142"/>
    </source>
</evidence>
<dbReference type="GO" id="GO:0004525">
    <property type="term" value="F:ribonuclease III activity"/>
    <property type="evidence" value="ECO:0007669"/>
    <property type="project" value="UniProtKB-UniRule"/>
</dbReference>
<comment type="subcellular location">
    <subcellularLocation>
        <location evidence="9">Cytoplasm</location>
    </subcellularLocation>
</comment>
<feature type="domain" description="RNase III" evidence="12">
    <location>
        <begin position="30"/>
        <end position="141"/>
    </location>
</feature>
<keyword evidence="7 9" id="KW-0378">Hydrolase</keyword>
<evidence type="ECO:0000256" key="4">
    <source>
        <dbReference type="ARBA" id="ARBA00022664"/>
    </source>
</evidence>
<name>A0A929RPE7_9ACTO</name>
<keyword evidence="4 9" id="KW-0507">mRNA processing</keyword>
<dbReference type="GO" id="GO:0005737">
    <property type="term" value="C:cytoplasm"/>
    <property type="evidence" value="ECO:0007669"/>
    <property type="project" value="UniProtKB-SubCell"/>
</dbReference>
<dbReference type="PANTHER" id="PTHR11207">
    <property type="entry name" value="RIBONUCLEASE III"/>
    <property type="match status" value="1"/>
</dbReference>
<dbReference type="InterPro" id="IPR036389">
    <property type="entry name" value="RNase_III_sf"/>
</dbReference>
<dbReference type="GO" id="GO:0006364">
    <property type="term" value="P:rRNA processing"/>
    <property type="evidence" value="ECO:0007669"/>
    <property type="project" value="UniProtKB-UniRule"/>
</dbReference>
<evidence type="ECO:0000313" key="13">
    <source>
        <dbReference type="EMBL" id="MBF0966660.1"/>
    </source>
</evidence>
<evidence type="ECO:0000256" key="6">
    <source>
        <dbReference type="ARBA" id="ARBA00022759"/>
    </source>
</evidence>
<dbReference type="NCBIfam" id="TIGR02191">
    <property type="entry name" value="RNaseIII"/>
    <property type="match status" value="1"/>
</dbReference>
<dbReference type="PROSITE" id="PS00517">
    <property type="entry name" value="RNASE_3_1"/>
    <property type="match status" value="1"/>
</dbReference>
<feature type="binding site" evidence="9">
    <location>
        <position position="130"/>
    </location>
    <ligand>
        <name>Mg(2+)</name>
        <dbReference type="ChEBI" id="CHEBI:18420"/>
    </ligand>
</feature>
<feature type="binding site" evidence="9">
    <location>
        <position position="54"/>
    </location>
    <ligand>
        <name>Mg(2+)</name>
        <dbReference type="ChEBI" id="CHEBI:18420"/>
    </ligand>
</feature>
<dbReference type="Gene3D" id="3.30.160.20">
    <property type="match status" value="1"/>
</dbReference>
<dbReference type="InterPro" id="IPR000999">
    <property type="entry name" value="RNase_III_dom"/>
</dbReference>
<keyword evidence="9" id="KW-0963">Cytoplasm</keyword>
<dbReference type="Pfam" id="PF00035">
    <property type="entry name" value="dsrm"/>
    <property type="match status" value="1"/>
</dbReference>
<keyword evidence="5 9" id="KW-0540">Nuclease</keyword>
<comment type="function">
    <text evidence="9">Digests double-stranded RNA. Involved in the processing of primary rRNA transcript to yield the immediate precursors to the large and small rRNAs (23S and 16S). Processes some mRNAs, and tRNAs when they are encoded in the rRNA operon. Processes pre-crRNA and tracrRNA of type II CRISPR loci if present in the organism.</text>
</comment>
<keyword evidence="3 9" id="KW-0698">rRNA processing</keyword>
<comment type="catalytic activity">
    <reaction evidence="1 9">
        <text>Endonucleolytic cleavage to 5'-phosphomonoester.</text>
        <dbReference type="EC" id="3.1.26.3"/>
    </reaction>
</comment>
<keyword evidence="9" id="KW-0699">rRNA-binding</keyword>
<sequence length="241" mass="26456">MARSKHLPVPPRTDTDALVEAWGTRIDAPLLRLALVHRSYANEAGGIANNERLEFLGDSVLSIIIAQKLYEQYPDVAESDLSRMRAATVSQQPLAAAARRIGLGDFVFLGKGESMHGGREKDSILSDTFEALIGATYLTSGLEESRRVVLERLRFLLVDAPSRGHHQDWKTLLVEYSQAEGLGEVSYEVEGEGPDHRRVFTARAFVSERLDAVGSGQASSKKHAENAAAQDAMNRLSPEEE</sequence>
<keyword evidence="6 9" id="KW-0255">Endonuclease</keyword>
<evidence type="ECO:0000256" key="7">
    <source>
        <dbReference type="ARBA" id="ARBA00022801"/>
    </source>
</evidence>
<organism evidence="13 14">
    <name type="scientific">Actinomyces bouchesdurhonensis</name>
    <dbReference type="NCBI Taxonomy" id="1852361"/>
    <lineage>
        <taxon>Bacteria</taxon>
        <taxon>Bacillati</taxon>
        <taxon>Actinomycetota</taxon>
        <taxon>Actinomycetes</taxon>
        <taxon>Actinomycetales</taxon>
        <taxon>Actinomycetaceae</taxon>
        <taxon>Actinomyces</taxon>
    </lineage>
</organism>
<comment type="similarity">
    <text evidence="2">Belongs to the ribonuclease III family.</text>
</comment>
<comment type="cofactor">
    <cofactor evidence="9">
        <name>Mg(2+)</name>
        <dbReference type="ChEBI" id="CHEBI:18420"/>
    </cofactor>
</comment>
<dbReference type="SUPFAM" id="SSF69065">
    <property type="entry name" value="RNase III domain-like"/>
    <property type="match status" value="1"/>
</dbReference>
<dbReference type="EC" id="3.1.26.3" evidence="9"/>
<dbReference type="EMBL" id="JABZGF010000168">
    <property type="protein sequence ID" value="MBF0966660.1"/>
    <property type="molecule type" value="Genomic_DNA"/>
</dbReference>
<keyword evidence="9" id="KW-0819">tRNA processing</keyword>
<feature type="active site" evidence="9">
    <location>
        <position position="58"/>
    </location>
</feature>
<dbReference type="GO" id="GO:0003725">
    <property type="term" value="F:double-stranded RNA binding"/>
    <property type="evidence" value="ECO:0007669"/>
    <property type="project" value="TreeGrafter"/>
</dbReference>
<dbReference type="CDD" id="cd00593">
    <property type="entry name" value="RIBOc"/>
    <property type="match status" value="1"/>
</dbReference>
<keyword evidence="9" id="KW-0460">Magnesium</keyword>
<dbReference type="HAMAP" id="MF_00104">
    <property type="entry name" value="RNase_III"/>
    <property type="match status" value="1"/>
</dbReference>
<gene>
    <name evidence="9 13" type="primary">rnc</name>
    <name evidence="13" type="ORF">HXK09_05825</name>
</gene>
<feature type="active site" evidence="9">
    <location>
        <position position="130"/>
    </location>
</feature>
<dbReference type="PROSITE" id="PS50137">
    <property type="entry name" value="DS_RBD"/>
    <property type="match status" value="1"/>
</dbReference>
<dbReference type="Pfam" id="PF14622">
    <property type="entry name" value="Ribonucleas_3_3"/>
    <property type="match status" value="1"/>
</dbReference>
<keyword evidence="8 9" id="KW-0694">RNA-binding</keyword>
<dbReference type="Proteomes" id="UP000759246">
    <property type="component" value="Unassembled WGS sequence"/>
</dbReference>
<dbReference type="CDD" id="cd10845">
    <property type="entry name" value="DSRM_RNAse_III_family"/>
    <property type="match status" value="1"/>
</dbReference>
<dbReference type="AlphaFoldDB" id="A0A929RPE7"/>
<dbReference type="GO" id="GO:0046872">
    <property type="term" value="F:metal ion binding"/>
    <property type="evidence" value="ECO:0007669"/>
    <property type="project" value="UniProtKB-KW"/>
</dbReference>
<dbReference type="InterPro" id="IPR014720">
    <property type="entry name" value="dsRBD_dom"/>
</dbReference>
<reference evidence="13" key="1">
    <citation type="submission" date="2020-04" db="EMBL/GenBank/DDBJ databases">
        <title>Deep metagenomics examines the oral microbiome during advanced dental caries in children, revealing novel taxa and co-occurrences with host molecules.</title>
        <authorList>
            <person name="Baker J.L."/>
            <person name="Morton J.T."/>
            <person name="Dinis M."/>
            <person name="Alvarez R."/>
            <person name="Tran N.C."/>
            <person name="Knight R."/>
            <person name="Edlund A."/>
        </authorList>
    </citation>
    <scope>NUCLEOTIDE SEQUENCE</scope>
    <source>
        <strain evidence="13">JCVI_30_bin.13</strain>
    </source>
</reference>
<evidence type="ECO:0000256" key="1">
    <source>
        <dbReference type="ARBA" id="ARBA00000109"/>
    </source>
</evidence>
<dbReference type="GO" id="GO:0010468">
    <property type="term" value="P:regulation of gene expression"/>
    <property type="evidence" value="ECO:0007669"/>
    <property type="project" value="TreeGrafter"/>
</dbReference>
<evidence type="ECO:0000256" key="5">
    <source>
        <dbReference type="ARBA" id="ARBA00022722"/>
    </source>
</evidence>
<keyword evidence="9" id="KW-0479">Metal-binding</keyword>
<dbReference type="SUPFAM" id="SSF54768">
    <property type="entry name" value="dsRNA-binding domain-like"/>
    <property type="match status" value="1"/>
</dbReference>
<dbReference type="GO" id="GO:0008033">
    <property type="term" value="P:tRNA processing"/>
    <property type="evidence" value="ECO:0007669"/>
    <property type="project" value="UniProtKB-KW"/>
</dbReference>
<dbReference type="RefSeq" id="WP_314804653.1">
    <property type="nucleotide sequence ID" value="NZ_CAUVCF010000018.1"/>
</dbReference>
<dbReference type="FunFam" id="1.10.1520.10:FF:000001">
    <property type="entry name" value="Ribonuclease 3"/>
    <property type="match status" value="1"/>
</dbReference>
<comment type="caution">
    <text evidence="13">The sequence shown here is derived from an EMBL/GenBank/DDBJ whole genome shotgun (WGS) entry which is preliminary data.</text>
</comment>
<dbReference type="GO" id="GO:0006397">
    <property type="term" value="P:mRNA processing"/>
    <property type="evidence" value="ECO:0007669"/>
    <property type="project" value="UniProtKB-UniRule"/>
</dbReference>
<dbReference type="InterPro" id="IPR011907">
    <property type="entry name" value="RNase_III"/>
</dbReference>
<dbReference type="SMART" id="SM00535">
    <property type="entry name" value="RIBOc"/>
    <property type="match status" value="1"/>
</dbReference>